<gene>
    <name evidence="1" type="ORF">NOO_LOCUS5762</name>
</gene>
<evidence type="ECO:0000313" key="3">
    <source>
        <dbReference type="WBParaSite" id="nOo.2.0.1.t05762-RA"/>
    </source>
</evidence>
<keyword evidence="2" id="KW-1185">Reference proteome</keyword>
<accession>A0A182ECG8</accession>
<dbReference type="EMBL" id="UYRW01001617">
    <property type="protein sequence ID" value="VDK79277.1"/>
    <property type="molecule type" value="Genomic_DNA"/>
</dbReference>
<dbReference type="WBParaSite" id="nOo.2.0.1.t05762-RA">
    <property type="protein sequence ID" value="nOo.2.0.1.t05762-RA"/>
    <property type="gene ID" value="nOo.2.0.1.g05762"/>
</dbReference>
<evidence type="ECO:0000313" key="2">
    <source>
        <dbReference type="Proteomes" id="UP000271087"/>
    </source>
</evidence>
<dbReference type="AlphaFoldDB" id="A0A182ECG8"/>
<evidence type="ECO:0000313" key="1">
    <source>
        <dbReference type="EMBL" id="VDK79277.1"/>
    </source>
</evidence>
<reference evidence="1 2" key="2">
    <citation type="submission" date="2018-08" db="EMBL/GenBank/DDBJ databases">
        <authorList>
            <person name="Laetsch R D."/>
            <person name="Stevens L."/>
            <person name="Kumar S."/>
            <person name="Blaxter L. M."/>
        </authorList>
    </citation>
    <scope>NUCLEOTIDE SEQUENCE [LARGE SCALE GENOMIC DNA]</scope>
</reference>
<reference evidence="3" key="1">
    <citation type="submission" date="2016-06" db="UniProtKB">
        <authorList>
            <consortium name="WormBaseParasite"/>
        </authorList>
    </citation>
    <scope>IDENTIFICATION</scope>
</reference>
<proteinExistence type="predicted"/>
<sequence>MQVIGIPTCNISKASGMGKVLQKCKLIVWHGCKLTVWVNIMTHKEMFGVLDRLLQNLPGNIKPFDTEQSINWNILTSIAGNWERKGAG</sequence>
<protein>
    <submittedName>
        <fullName evidence="3">Ovule protein</fullName>
    </submittedName>
</protein>
<name>A0A182ECG8_ONCOC</name>
<dbReference type="OrthoDB" id="10056572at2759"/>
<organism evidence="3">
    <name type="scientific">Onchocerca ochengi</name>
    <name type="common">Filarial nematode worm</name>
    <dbReference type="NCBI Taxonomy" id="42157"/>
    <lineage>
        <taxon>Eukaryota</taxon>
        <taxon>Metazoa</taxon>
        <taxon>Ecdysozoa</taxon>
        <taxon>Nematoda</taxon>
        <taxon>Chromadorea</taxon>
        <taxon>Rhabditida</taxon>
        <taxon>Spirurina</taxon>
        <taxon>Spiruromorpha</taxon>
        <taxon>Filarioidea</taxon>
        <taxon>Onchocercidae</taxon>
        <taxon>Onchocerca</taxon>
    </lineage>
</organism>
<dbReference type="Proteomes" id="UP000271087">
    <property type="component" value="Unassembled WGS sequence"/>
</dbReference>